<dbReference type="Proteomes" id="UP000241010">
    <property type="component" value="Unassembled WGS sequence"/>
</dbReference>
<proteinExistence type="predicted"/>
<dbReference type="EMBL" id="PZKG01000170">
    <property type="protein sequence ID" value="PTE19855.1"/>
    <property type="molecule type" value="Genomic_DNA"/>
</dbReference>
<evidence type="ECO:0000313" key="2">
    <source>
        <dbReference type="Proteomes" id="UP000241010"/>
    </source>
</evidence>
<protein>
    <submittedName>
        <fullName evidence="1">TonB system transport protein ExbD</fullName>
    </submittedName>
</protein>
<sequence length="30" mass="2736">GYLKVALVGLEATATGAAAAPVPATPGTAP</sequence>
<keyword evidence="2" id="KW-1185">Reference proteome</keyword>
<comment type="caution">
    <text evidence="1">The sequence shown here is derived from an EMBL/GenBank/DDBJ whole genome shotgun (WGS) entry which is preliminary data.</text>
</comment>
<organism evidence="1 2">
    <name type="scientific">Cereibacter changlensis JA139</name>
    <dbReference type="NCBI Taxonomy" id="1188249"/>
    <lineage>
        <taxon>Bacteria</taxon>
        <taxon>Pseudomonadati</taxon>
        <taxon>Pseudomonadota</taxon>
        <taxon>Alphaproteobacteria</taxon>
        <taxon>Rhodobacterales</taxon>
        <taxon>Paracoccaceae</taxon>
        <taxon>Cereibacter</taxon>
    </lineage>
</organism>
<feature type="non-terminal residue" evidence="1">
    <location>
        <position position="1"/>
    </location>
</feature>
<gene>
    <name evidence="1" type="ORF">C5F48_20630</name>
</gene>
<evidence type="ECO:0000313" key="1">
    <source>
        <dbReference type="EMBL" id="PTE19855.1"/>
    </source>
</evidence>
<reference evidence="1 2" key="1">
    <citation type="submission" date="2018-03" db="EMBL/GenBank/DDBJ databases">
        <title>Cereibacter changlensis.</title>
        <authorList>
            <person name="Meyer T.E."/>
            <person name="Miller S."/>
            <person name="Lodha T."/>
            <person name="Gandham S."/>
            <person name="Chintalapati S."/>
            <person name="Chintalapati V.R."/>
        </authorList>
    </citation>
    <scope>NUCLEOTIDE SEQUENCE [LARGE SCALE GENOMIC DNA]</scope>
    <source>
        <strain evidence="1 2">JA139</strain>
    </source>
</reference>
<accession>A0A2T4JPL3</accession>
<name>A0A2T4JPL3_9RHOB</name>
<dbReference type="AlphaFoldDB" id="A0A2T4JPL3"/>